<protein>
    <submittedName>
        <fullName evidence="2">Uncharacterized protein</fullName>
    </submittedName>
</protein>
<dbReference type="Proteomes" id="UP001200334">
    <property type="component" value="Unassembled WGS sequence"/>
</dbReference>
<dbReference type="EMBL" id="JAJNUY010000048">
    <property type="protein sequence ID" value="MCD5564140.1"/>
    <property type="molecule type" value="Genomic_DNA"/>
</dbReference>
<dbReference type="EMBL" id="CP031023">
    <property type="protein sequence ID" value="AZA15411.1"/>
    <property type="molecule type" value="Genomic_DNA"/>
</dbReference>
<keyword evidence="1" id="KW-0812">Transmembrane</keyword>
<organism evidence="2">
    <name type="scientific">Lactobacillus delbrueckii subsp. lactis</name>
    <dbReference type="NCBI Taxonomy" id="29397"/>
    <lineage>
        <taxon>Bacteria</taxon>
        <taxon>Bacillati</taxon>
        <taxon>Bacillota</taxon>
        <taxon>Bacilli</taxon>
        <taxon>Lactobacillales</taxon>
        <taxon>Lactobacillaceae</taxon>
        <taxon>Lactobacillus</taxon>
    </lineage>
</organism>
<keyword evidence="1" id="KW-1133">Transmembrane helix</keyword>
<proteinExistence type="predicted"/>
<name>A0A1L3JZ82_LACDL</name>
<evidence type="ECO:0000313" key="3">
    <source>
        <dbReference type="EMBL" id="MCD5564140.1"/>
    </source>
</evidence>
<evidence type="ECO:0000313" key="2">
    <source>
        <dbReference type="EMBL" id="AZA15411.1"/>
    </source>
</evidence>
<feature type="transmembrane region" description="Helical" evidence="1">
    <location>
        <begin position="37"/>
        <end position="59"/>
    </location>
</feature>
<reference evidence="2" key="1">
    <citation type="submission" date="2018-07" db="EMBL/GenBank/DDBJ databases">
        <authorList>
            <person name="Somerville V."/>
        </authorList>
    </citation>
    <scope>NUCLEOTIDE SEQUENCE</scope>
    <source>
        <strain evidence="2">NWC_2_2</strain>
    </source>
</reference>
<gene>
    <name evidence="2" type="ORF">DQL93_01210</name>
    <name evidence="3" type="ORF">LOB85_08560</name>
</gene>
<sequence length="125" mass="14690">MKKRYYPYIYGGIAGVMTFIAMFYICRHSFALTNTQSLVWGIIGAILVFVSSSYTEYAIAEIQRISDKYHLDEEFLSGLTKLSPSYFRVADDHLHLTAPRYLWPRILKTLQKYDHERKQAENFHL</sequence>
<dbReference type="RefSeq" id="WP_002879494.1">
    <property type="nucleotide sequence ID" value="NZ_BJLO01000010.1"/>
</dbReference>
<dbReference type="OrthoDB" id="2320201at2"/>
<dbReference type="AlphaFoldDB" id="A0A1L3JZ82"/>
<keyword evidence="1" id="KW-0472">Membrane</keyword>
<evidence type="ECO:0000313" key="4">
    <source>
        <dbReference type="Proteomes" id="UP001200334"/>
    </source>
</evidence>
<dbReference type="GeneID" id="69667959"/>
<feature type="transmembrane region" description="Helical" evidence="1">
    <location>
        <begin position="7"/>
        <end position="25"/>
    </location>
</feature>
<accession>A0A1L3JZ82</accession>
<evidence type="ECO:0000256" key="1">
    <source>
        <dbReference type="SAM" id="Phobius"/>
    </source>
</evidence>
<reference evidence="3 4" key="2">
    <citation type="submission" date="2021-12" db="EMBL/GenBank/DDBJ databases">
        <title>Antimicrobial susceptibility of Lactobacillus delbrueckii subsp. lactis obtained from milk products and other habitats.</title>
        <authorList>
            <person name="Shani N."/>
        </authorList>
    </citation>
    <scope>NUCLEOTIDE SEQUENCE [LARGE SCALE GENOMIC DNA]</scope>
    <source>
        <strain evidence="3 4">FAM 21755</strain>
    </source>
</reference>